<keyword evidence="2" id="KW-0413">Isomerase</keyword>
<dbReference type="EMBL" id="BKCP01005461">
    <property type="protein sequence ID" value="GER38173.1"/>
    <property type="molecule type" value="Genomic_DNA"/>
</dbReference>
<feature type="region of interest" description="Disordered" evidence="1">
    <location>
        <begin position="72"/>
        <end position="94"/>
    </location>
</feature>
<comment type="caution">
    <text evidence="2">The sequence shown here is derived from an EMBL/GenBank/DDBJ whole genome shotgun (WGS) entry which is preliminary data.</text>
</comment>
<evidence type="ECO:0000313" key="3">
    <source>
        <dbReference type="Proteomes" id="UP000325081"/>
    </source>
</evidence>
<dbReference type="Proteomes" id="UP000325081">
    <property type="component" value="Unassembled WGS sequence"/>
</dbReference>
<protein>
    <submittedName>
        <fullName evidence="2">Peptidyl-prolyl cis-trans isomerase FKBP14</fullName>
    </submittedName>
</protein>
<dbReference type="GO" id="GO:0016853">
    <property type="term" value="F:isomerase activity"/>
    <property type="evidence" value="ECO:0007669"/>
    <property type="project" value="UniProtKB-KW"/>
</dbReference>
<evidence type="ECO:0000256" key="1">
    <source>
        <dbReference type="SAM" id="MobiDB-lite"/>
    </source>
</evidence>
<feature type="compositionally biased region" description="Polar residues" evidence="1">
    <location>
        <begin position="79"/>
        <end position="94"/>
    </location>
</feature>
<evidence type="ECO:0000313" key="2">
    <source>
        <dbReference type="EMBL" id="GER38173.1"/>
    </source>
</evidence>
<reference evidence="3" key="1">
    <citation type="journal article" date="2019" name="Curr. Biol.">
        <title>Genome Sequence of Striga asiatica Provides Insight into the Evolution of Plant Parasitism.</title>
        <authorList>
            <person name="Yoshida S."/>
            <person name="Kim S."/>
            <person name="Wafula E.K."/>
            <person name="Tanskanen J."/>
            <person name="Kim Y.M."/>
            <person name="Honaas L."/>
            <person name="Yang Z."/>
            <person name="Spallek T."/>
            <person name="Conn C.E."/>
            <person name="Ichihashi Y."/>
            <person name="Cheong K."/>
            <person name="Cui S."/>
            <person name="Der J.P."/>
            <person name="Gundlach H."/>
            <person name="Jiao Y."/>
            <person name="Hori C."/>
            <person name="Ishida J.K."/>
            <person name="Kasahara H."/>
            <person name="Kiba T."/>
            <person name="Kim M.S."/>
            <person name="Koo N."/>
            <person name="Laohavisit A."/>
            <person name="Lee Y.H."/>
            <person name="Lumba S."/>
            <person name="McCourt P."/>
            <person name="Mortimer J.C."/>
            <person name="Mutuku J.M."/>
            <person name="Nomura T."/>
            <person name="Sasaki-Sekimoto Y."/>
            <person name="Seto Y."/>
            <person name="Wang Y."/>
            <person name="Wakatake T."/>
            <person name="Sakakibara H."/>
            <person name="Demura T."/>
            <person name="Yamaguchi S."/>
            <person name="Yoneyama K."/>
            <person name="Manabe R.I."/>
            <person name="Nelson D.C."/>
            <person name="Schulman A.H."/>
            <person name="Timko M.P."/>
            <person name="dePamphilis C.W."/>
            <person name="Choi D."/>
            <person name="Shirasu K."/>
        </authorList>
    </citation>
    <scope>NUCLEOTIDE SEQUENCE [LARGE SCALE GENOMIC DNA]</scope>
    <source>
        <strain evidence="3">cv. UVA1</strain>
    </source>
</reference>
<gene>
    <name evidence="2" type="ORF">STAS_14670</name>
</gene>
<proteinExistence type="predicted"/>
<organism evidence="2 3">
    <name type="scientific">Striga asiatica</name>
    <name type="common">Asiatic witchweed</name>
    <name type="synonym">Buchnera asiatica</name>
    <dbReference type="NCBI Taxonomy" id="4170"/>
    <lineage>
        <taxon>Eukaryota</taxon>
        <taxon>Viridiplantae</taxon>
        <taxon>Streptophyta</taxon>
        <taxon>Embryophyta</taxon>
        <taxon>Tracheophyta</taxon>
        <taxon>Spermatophyta</taxon>
        <taxon>Magnoliopsida</taxon>
        <taxon>eudicotyledons</taxon>
        <taxon>Gunneridae</taxon>
        <taxon>Pentapetalae</taxon>
        <taxon>asterids</taxon>
        <taxon>lamiids</taxon>
        <taxon>Lamiales</taxon>
        <taxon>Orobanchaceae</taxon>
        <taxon>Buchnereae</taxon>
        <taxon>Striga</taxon>
    </lineage>
</organism>
<name>A0A5A7PZ43_STRAF</name>
<sequence length="113" mass="12690">MERMTQMIPDLEMRLELLSKPYLLYRKGQGIPKPNRWNYHSPAARSIVVASDPRTMGQAEGILKQRAAPEQRALKTNAKAANQSKGLGKQTNQRVGYALGLAEDRPLRRFGVS</sequence>
<accession>A0A5A7PZ43</accession>
<dbReference type="AlphaFoldDB" id="A0A5A7PZ43"/>
<keyword evidence="3" id="KW-1185">Reference proteome</keyword>